<keyword evidence="1" id="KW-0028">Amino-acid biosynthesis</keyword>
<dbReference type="Pfam" id="PF13537">
    <property type="entry name" value="GATase_7"/>
    <property type="match status" value="1"/>
</dbReference>
<accession>A0A9P6HGZ8</accession>
<dbReference type="Proteomes" id="UP000736335">
    <property type="component" value="Unassembled WGS sequence"/>
</dbReference>
<dbReference type="InterPro" id="IPR051857">
    <property type="entry name" value="Asn_synthetase_domain"/>
</dbReference>
<name>A0A9P6HGZ8_9AGAM</name>
<dbReference type="SUPFAM" id="SSF56235">
    <property type="entry name" value="N-terminal nucleophile aminohydrolases (Ntn hydrolases)"/>
    <property type="match status" value="1"/>
</dbReference>
<feature type="compositionally biased region" description="Basic and acidic residues" evidence="4">
    <location>
        <begin position="345"/>
        <end position="357"/>
    </location>
</feature>
<feature type="domain" description="Glutamine amidotransferase type-2" evidence="5">
    <location>
        <begin position="2"/>
        <end position="205"/>
    </location>
</feature>
<dbReference type="GO" id="GO:0006529">
    <property type="term" value="P:asparagine biosynthetic process"/>
    <property type="evidence" value="ECO:0007669"/>
    <property type="project" value="UniProtKB-KW"/>
</dbReference>
<dbReference type="PROSITE" id="PS51278">
    <property type="entry name" value="GATASE_TYPE_2"/>
    <property type="match status" value="1"/>
</dbReference>
<evidence type="ECO:0000313" key="7">
    <source>
        <dbReference type="Proteomes" id="UP000736335"/>
    </source>
</evidence>
<feature type="region of interest" description="Disordered" evidence="4">
    <location>
        <begin position="330"/>
        <end position="367"/>
    </location>
</feature>
<keyword evidence="2" id="KW-0061">Asparagine biosynthesis</keyword>
<dbReference type="Gene3D" id="3.60.20.10">
    <property type="entry name" value="Glutamine Phosphoribosylpyrophosphate, subunit 1, domain 1"/>
    <property type="match status" value="1"/>
</dbReference>
<evidence type="ECO:0000256" key="1">
    <source>
        <dbReference type="ARBA" id="ARBA00022605"/>
    </source>
</evidence>
<dbReference type="InterPro" id="IPR017932">
    <property type="entry name" value="GATase_2_dom"/>
</dbReference>
<feature type="region of interest" description="Disordered" evidence="4">
    <location>
        <begin position="573"/>
        <end position="595"/>
    </location>
</feature>
<dbReference type="AlphaFoldDB" id="A0A9P6HGZ8"/>
<comment type="caution">
    <text evidence="6">The sequence shown here is derived from an EMBL/GenBank/DDBJ whole genome shotgun (WGS) entry which is preliminary data.</text>
</comment>
<feature type="compositionally biased region" description="Basic and acidic residues" evidence="4">
    <location>
        <begin position="585"/>
        <end position="595"/>
    </location>
</feature>
<dbReference type="Pfam" id="PF00733">
    <property type="entry name" value="Asn_synthase"/>
    <property type="match status" value="1"/>
</dbReference>
<dbReference type="CDD" id="cd01991">
    <property type="entry name" value="Asn_synthase_B_C"/>
    <property type="match status" value="1"/>
</dbReference>
<organism evidence="6 7">
    <name type="scientific">Thelephora terrestris</name>
    <dbReference type="NCBI Taxonomy" id="56493"/>
    <lineage>
        <taxon>Eukaryota</taxon>
        <taxon>Fungi</taxon>
        <taxon>Dikarya</taxon>
        <taxon>Basidiomycota</taxon>
        <taxon>Agaricomycotina</taxon>
        <taxon>Agaricomycetes</taxon>
        <taxon>Thelephorales</taxon>
        <taxon>Thelephoraceae</taxon>
        <taxon>Thelephora</taxon>
    </lineage>
</organism>
<dbReference type="PANTHER" id="PTHR45937">
    <property type="entry name" value="ASPARAGINE SYNTHETASE DOMAIN-CONTAINING PROTEIN 1"/>
    <property type="match status" value="1"/>
</dbReference>
<dbReference type="PANTHER" id="PTHR45937:SF1">
    <property type="entry name" value="ASPARAGINE SYNTHETASE DOMAIN-CONTAINING PROTEIN 1"/>
    <property type="match status" value="1"/>
</dbReference>
<evidence type="ECO:0000256" key="4">
    <source>
        <dbReference type="SAM" id="MobiDB-lite"/>
    </source>
</evidence>
<evidence type="ECO:0000313" key="6">
    <source>
        <dbReference type="EMBL" id="KAF9786997.1"/>
    </source>
</evidence>
<dbReference type="OrthoDB" id="10252281at2759"/>
<dbReference type="GO" id="GO:0004066">
    <property type="term" value="F:asparagine synthase (glutamine-hydrolyzing) activity"/>
    <property type="evidence" value="ECO:0007669"/>
    <property type="project" value="InterPro"/>
</dbReference>
<evidence type="ECO:0000259" key="5">
    <source>
        <dbReference type="PROSITE" id="PS51278"/>
    </source>
</evidence>
<sequence>MCGIFFLARLGKTPDTESEEFLDFLNRLKDSNGRRGPDVQQQLDAPIRGSDDRDDIHLRFFASELQLRGTDVAQQPHHDVDQGNTLCWNGEIFEGIEVTPDENDGTKLFSLLLEARNVKDVTSIFASLEGPYAFVYLENGSKRLYFGRDPLGRRSLLVHKPTTKFPVFILCSVSVRMPEGLTFEELSSDHLFCLDLGRLCNLEDRIACFDKAFLPIDRSDVTKGVGGGPFATVPIVNTVVPDDQHPSPNFEVAIPEYLQVAVDGLVSQLRRSVMLQVKSITSLKKHHGEASVAVLFSGGIDSAVLAFLADRYIPADEPIDLLNVAFENPRKQAKKQNPNRRKKKTEVEDQHDAERNPDVVSDPSASYLVPDRETGLECLTELRRLCPHRIWNFVEVDVPFEESQSARPVVEELMFPCRTVMDLSLAIALYFASKGVGTIRVTAKSPREQYTSPAKVVLNGLGPDELLGGYGRYRTAFSQYGGWSRVVEELQTDLGRIPVRNLGRDDRVISSHGKEVRHPFLSLPFVKYVAELPVHHKLDPRLDLGVGDKMILRLAAKQLGLIEASTRKKRAMQFGSHSARMQGGEAERKGDLLLK</sequence>
<proteinExistence type="predicted"/>
<dbReference type="SUPFAM" id="SSF52402">
    <property type="entry name" value="Adenine nucleotide alpha hydrolases-like"/>
    <property type="match status" value="1"/>
</dbReference>
<dbReference type="EMBL" id="WIUZ02000005">
    <property type="protein sequence ID" value="KAF9786997.1"/>
    <property type="molecule type" value="Genomic_DNA"/>
</dbReference>
<evidence type="ECO:0000256" key="2">
    <source>
        <dbReference type="ARBA" id="ARBA00022888"/>
    </source>
</evidence>
<reference evidence="6" key="1">
    <citation type="journal article" date="2020" name="Nat. Commun.">
        <title>Large-scale genome sequencing of mycorrhizal fungi provides insights into the early evolution of symbiotic traits.</title>
        <authorList>
            <person name="Miyauchi S."/>
            <person name="Kiss E."/>
            <person name="Kuo A."/>
            <person name="Drula E."/>
            <person name="Kohler A."/>
            <person name="Sanchez-Garcia M."/>
            <person name="Morin E."/>
            <person name="Andreopoulos B."/>
            <person name="Barry K.W."/>
            <person name="Bonito G."/>
            <person name="Buee M."/>
            <person name="Carver A."/>
            <person name="Chen C."/>
            <person name="Cichocki N."/>
            <person name="Clum A."/>
            <person name="Culley D."/>
            <person name="Crous P.W."/>
            <person name="Fauchery L."/>
            <person name="Girlanda M."/>
            <person name="Hayes R.D."/>
            <person name="Keri Z."/>
            <person name="LaButti K."/>
            <person name="Lipzen A."/>
            <person name="Lombard V."/>
            <person name="Magnuson J."/>
            <person name="Maillard F."/>
            <person name="Murat C."/>
            <person name="Nolan M."/>
            <person name="Ohm R.A."/>
            <person name="Pangilinan J."/>
            <person name="Pereira M.F."/>
            <person name="Perotto S."/>
            <person name="Peter M."/>
            <person name="Pfister S."/>
            <person name="Riley R."/>
            <person name="Sitrit Y."/>
            <person name="Stielow J.B."/>
            <person name="Szollosi G."/>
            <person name="Zifcakova L."/>
            <person name="Stursova M."/>
            <person name="Spatafora J.W."/>
            <person name="Tedersoo L."/>
            <person name="Vaario L.M."/>
            <person name="Yamada A."/>
            <person name="Yan M."/>
            <person name="Wang P."/>
            <person name="Xu J."/>
            <person name="Bruns T."/>
            <person name="Baldrian P."/>
            <person name="Vilgalys R."/>
            <person name="Dunand C."/>
            <person name="Henrissat B."/>
            <person name="Grigoriev I.V."/>
            <person name="Hibbett D."/>
            <person name="Nagy L.G."/>
            <person name="Martin F.M."/>
        </authorList>
    </citation>
    <scope>NUCLEOTIDE SEQUENCE</scope>
    <source>
        <strain evidence="6">UH-Tt-Lm1</strain>
    </source>
</reference>
<gene>
    <name evidence="6" type="ORF">BJ322DRAFT_1053103</name>
</gene>
<dbReference type="InterPro" id="IPR001962">
    <property type="entry name" value="Asn_synthase"/>
</dbReference>
<dbReference type="InterPro" id="IPR014729">
    <property type="entry name" value="Rossmann-like_a/b/a_fold"/>
</dbReference>
<keyword evidence="7" id="KW-1185">Reference proteome</keyword>
<reference evidence="6" key="2">
    <citation type="submission" date="2020-11" db="EMBL/GenBank/DDBJ databases">
        <authorList>
            <consortium name="DOE Joint Genome Institute"/>
            <person name="Kuo A."/>
            <person name="Miyauchi S."/>
            <person name="Kiss E."/>
            <person name="Drula E."/>
            <person name="Kohler A."/>
            <person name="Sanchez-Garcia M."/>
            <person name="Andreopoulos B."/>
            <person name="Barry K.W."/>
            <person name="Bonito G."/>
            <person name="Buee M."/>
            <person name="Carver A."/>
            <person name="Chen C."/>
            <person name="Cichocki N."/>
            <person name="Clum A."/>
            <person name="Culley D."/>
            <person name="Crous P.W."/>
            <person name="Fauchery L."/>
            <person name="Girlanda M."/>
            <person name="Hayes R."/>
            <person name="Keri Z."/>
            <person name="Labutti K."/>
            <person name="Lipzen A."/>
            <person name="Lombard V."/>
            <person name="Magnuson J."/>
            <person name="Maillard F."/>
            <person name="Morin E."/>
            <person name="Murat C."/>
            <person name="Nolan M."/>
            <person name="Ohm R."/>
            <person name="Pangilinan J."/>
            <person name="Pereira M."/>
            <person name="Perotto S."/>
            <person name="Peter M."/>
            <person name="Riley R."/>
            <person name="Sitrit Y."/>
            <person name="Stielow B."/>
            <person name="Szollosi G."/>
            <person name="Zifcakova L."/>
            <person name="Stursova M."/>
            <person name="Spatafora J.W."/>
            <person name="Tedersoo L."/>
            <person name="Vaario L.-M."/>
            <person name="Yamada A."/>
            <person name="Yan M."/>
            <person name="Wang P."/>
            <person name="Xu J."/>
            <person name="Bruns T."/>
            <person name="Baldrian P."/>
            <person name="Vilgalys R."/>
            <person name="Henrissat B."/>
            <person name="Grigoriev I.V."/>
            <person name="Hibbett D."/>
            <person name="Nagy L.G."/>
            <person name="Martin F.M."/>
        </authorList>
    </citation>
    <scope>NUCLEOTIDE SEQUENCE</scope>
    <source>
        <strain evidence="6">UH-Tt-Lm1</strain>
    </source>
</reference>
<keyword evidence="3" id="KW-0315">Glutamine amidotransferase</keyword>
<dbReference type="Gene3D" id="3.40.50.620">
    <property type="entry name" value="HUPs"/>
    <property type="match status" value="1"/>
</dbReference>
<feature type="compositionally biased region" description="Basic residues" evidence="4">
    <location>
        <begin position="331"/>
        <end position="344"/>
    </location>
</feature>
<evidence type="ECO:0000256" key="3">
    <source>
        <dbReference type="ARBA" id="ARBA00022962"/>
    </source>
</evidence>
<protein>
    <submittedName>
        <fullName evidence="6">Asparagine synthase-domain-containing protein</fullName>
    </submittedName>
</protein>
<dbReference type="InterPro" id="IPR029055">
    <property type="entry name" value="Ntn_hydrolases_N"/>
</dbReference>